<dbReference type="SMART" id="SM01075">
    <property type="entry name" value="CDT1"/>
    <property type="match status" value="1"/>
</dbReference>
<dbReference type="SUPFAM" id="SSF46785">
    <property type="entry name" value="Winged helix' DNA-binding domain"/>
    <property type="match status" value="1"/>
</dbReference>
<evidence type="ECO:0000313" key="3">
    <source>
        <dbReference type="EMBL" id="ORX50191.1"/>
    </source>
</evidence>
<organism evidence="3 4">
    <name type="scientific">Hesseltinella vesiculosa</name>
    <dbReference type="NCBI Taxonomy" id="101127"/>
    <lineage>
        <taxon>Eukaryota</taxon>
        <taxon>Fungi</taxon>
        <taxon>Fungi incertae sedis</taxon>
        <taxon>Mucoromycota</taxon>
        <taxon>Mucoromycotina</taxon>
        <taxon>Mucoromycetes</taxon>
        <taxon>Mucorales</taxon>
        <taxon>Cunninghamellaceae</taxon>
        <taxon>Hesseltinella</taxon>
    </lineage>
</organism>
<evidence type="ECO:0000313" key="4">
    <source>
        <dbReference type="Proteomes" id="UP000242146"/>
    </source>
</evidence>
<dbReference type="InterPro" id="IPR036390">
    <property type="entry name" value="WH_DNA-bd_sf"/>
</dbReference>
<comment type="caution">
    <text evidence="3">The sequence shown here is derived from an EMBL/GenBank/DDBJ whole genome shotgun (WGS) entry which is preliminary data.</text>
</comment>
<sequence>MPPTLRISLRKRQAVQAEESNKRQQSKLVQNEPVIAFGSPSLEQPKEVKAVHKRTSEAAKLLPARSSKRKKPVPSQPNQPKLTDLLKPAVSEQEQKKSTADQPDTSSQDSSASAPPELHEMTQPHSDQPLEGIQSPTPVAQAIELPASTSPMPEHLPSSDPDVASSPLHLTPPSSPTNNDEQRDLSPGLKPTACPPTPNTPSTQRETESSLDAGDNVHRPASSLNLKLEKERISEERSTLDKLVSALDVTLTFHLARNVAAFFHKIQPMLRNSTRKNITISHLCKILYVAPELYDVDTKLLKEFGKQIEAHQVAIGKQWPVPMSGKTIEERKDLISSRTSDFFEKHQEPHATIPEKSLPKLDKIVDQKKWLEKANLPERVRSVLELQEQRKAAKEAQAQPRPEPTGTPKQRAKALLERLRNKKK</sequence>
<dbReference type="InterPro" id="IPR014939">
    <property type="entry name" value="CDT1_Gemini-bd-like"/>
</dbReference>
<feature type="region of interest" description="Disordered" evidence="1">
    <location>
        <begin position="1"/>
        <end position="223"/>
    </location>
</feature>
<dbReference type="AlphaFoldDB" id="A0A1X2GBZ1"/>
<feature type="domain" description="CDT1 Geminin-binding" evidence="2">
    <location>
        <begin position="233"/>
        <end position="378"/>
    </location>
</feature>
<proteinExistence type="predicted"/>
<feature type="region of interest" description="Disordered" evidence="1">
    <location>
        <begin position="387"/>
        <end position="412"/>
    </location>
</feature>
<dbReference type="Pfam" id="PF08839">
    <property type="entry name" value="CDT1"/>
    <property type="match status" value="1"/>
</dbReference>
<dbReference type="Proteomes" id="UP000242146">
    <property type="component" value="Unassembled WGS sequence"/>
</dbReference>
<reference evidence="3 4" key="1">
    <citation type="submission" date="2016-07" db="EMBL/GenBank/DDBJ databases">
        <title>Pervasive Adenine N6-methylation of Active Genes in Fungi.</title>
        <authorList>
            <consortium name="DOE Joint Genome Institute"/>
            <person name="Mondo S.J."/>
            <person name="Dannebaum R.O."/>
            <person name="Kuo R.C."/>
            <person name="Labutti K."/>
            <person name="Haridas S."/>
            <person name="Kuo A."/>
            <person name="Salamov A."/>
            <person name="Ahrendt S.R."/>
            <person name="Lipzen A."/>
            <person name="Sullivan W."/>
            <person name="Andreopoulos W.B."/>
            <person name="Clum A."/>
            <person name="Lindquist E."/>
            <person name="Daum C."/>
            <person name="Ramamoorthy G.K."/>
            <person name="Gryganskyi A."/>
            <person name="Culley D."/>
            <person name="Magnuson J.K."/>
            <person name="James T.Y."/>
            <person name="O'Malley M.A."/>
            <person name="Stajich J.E."/>
            <person name="Spatafora J.W."/>
            <person name="Visel A."/>
            <person name="Grigoriev I.V."/>
        </authorList>
    </citation>
    <scope>NUCLEOTIDE SEQUENCE [LARGE SCALE GENOMIC DNA]</scope>
    <source>
        <strain evidence="3 4">NRRL 3301</strain>
    </source>
</reference>
<evidence type="ECO:0000256" key="1">
    <source>
        <dbReference type="SAM" id="MobiDB-lite"/>
    </source>
</evidence>
<feature type="compositionally biased region" description="Basic and acidic residues" evidence="1">
    <location>
        <begin position="44"/>
        <end position="57"/>
    </location>
</feature>
<dbReference type="EMBL" id="MCGT01000024">
    <property type="protein sequence ID" value="ORX50191.1"/>
    <property type="molecule type" value="Genomic_DNA"/>
</dbReference>
<keyword evidence="4" id="KW-1185">Reference proteome</keyword>
<evidence type="ECO:0000259" key="2">
    <source>
        <dbReference type="SMART" id="SM01075"/>
    </source>
</evidence>
<accession>A0A1X2GBZ1</accession>
<feature type="compositionally biased region" description="Polar residues" evidence="1">
    <location>
        <begin position="100"/>
        <end position="113"/>
    </location>
</feature>
<protein>
    <recommendedName>
        <fullName evidence="2">CDT1 Geminin-binding domain-containing protein</fullName>
    </recommendedName>
</protein>
<dbReference type="OrthoDB" id="2288199at2759"/>
<dbReference type="STRING" id="101127.A0A1X2GBZ1"/>
<name>A0A1X2GBZ1_9FUNG</name>
<gene>
    <name evidence="3" type="ORF">DM01DRAFT_1409183</name>
</gene>